<evidence type="ECO:0000256" key="2">
    <source>
        <dbReference type="ARBA" id="ARBA00022980"/>
    </source>
</evidence>
<dbReference type="SUPFAM" id="SSF50104">
    <property type="entry name" value="Translation proteins SH3-like domain"/>
    <property type="match status" value="1"/>
</dbReference>
<dbReference type="Gene3D" id="2.30.30.30">
    <property type="match status" value="1"/>
</dbReference>
<dbReference type="GO" id="GO:0003723">
    <property type="term" value="F:RNA binding"/>
    <property type="evidence" value="ECO:0007669"/>
    <property type="project" value="TreeGrafter"/>
</dbReference>
<dbReference type="GO" id="GO:0003735">
    <property type="term" value="F:structural constituent of ribosome"/>
    <property type="evidence" value="ECO:0007669"/>
    <property type="project" value="InterPro"/>
</dbReference>
<dbReference type="InterPro" id="IPR041997">
    <property type="entry name" value="Ribosomal_eL6_KOW"/>
</dbReference>
<dbReference type="InterPro" id="IPR000915">
    <property type="entry name" value="60S_ribosomal_eL6"/>
</dbReference>
<dbReference type="PANTHER" id="PTHR10715">
    <property type="entry name" value="60S RIBOSOMAL PROTEIN L6"/>
    <property type="match status" value="1"/>
</dbReference>
<sequence>MSTTKTFGSGSREIPANKASKWYPTTDVSQPKKATTTTVSLSVTWLVMMDIEKLEGLEAMRAPTYDGTPWQSSIHKIWGFQRTNKLDFSISQARKTQHPAKLRESLVPGTVLIILAGRFRGKRVVYLKPLEDGVLLVTGPFKLNGVPIRRVNARYVIATSTKIELPSLDLVKFDDKYFAKEESKKSGEEEFFDAAKAASEKKTLPENRSADQSEVDKALLSVIKQTPQLTSYLKSTFSLSKGDRPHLMKW</sequence>
<evidence type="ECO:0000256" key="4">
    <source>
        <dbReference type="RuleBase" id="RU000662"/>
    </source>
</evidence>
<dbReference type="GO" id="GO:0022625">
    <property type="term" value="C:cytosolic large ribosomal subunit"/>
    <property type="evidence" value="ECO:0007669"/>
    <property type="project" value="TreeGrafter"/>
</dbReference>
<accession>G1XNW7</accession>
<dbReference type="GO" id="GO:0000027">
    <property type="term" value="P:ribosomal large subunit assembly"/>
    <property type="evidence" value="ECO:0007669"/>
    <property type="project" value="TreeGrafter"/>
</dbReference>
<proteinExistence type="inferred from homology"/>
<comment type="similarity">
    <text evidence="1 4">Belongs to the eukaryotic ribosomal protein eL6 family.</text>
</comment>
<keyword evidence="6" id="KW-1185">Reference proteome</keyword>
<protein>
    <recommendedName>
        <fullName evidence="4">60S ribosomal protein L6</fullName>
    </recommendedName>
</protein>
<dbReference type="GO" id="GO:0002181">
    <property type="term" value="P:cytoplasmic translation"/>
    <property type="evidence" value="ECO:0007669"/>
    <property type="project" value="TreeGrafter"/>
</dbReference>
<dbReference type="PANTHER" id="PTHR10715:SF0">
    <property type="entry name" value="LARGE RIBOSOMAL SUBUNIT PROTEIN EL6"/>
    <property type="match status" value="1"/>
</dbReference>
<evidence type="ECO:0000313" key="6">
    <source>
        <dbReference type="Proteomes" id="UP000008784"/>
    </source>
</evidence>
<dbReference type="FunFam" id="2.30.30.30:FF:000014">
    <property type="entry name" value="60S ribosomal protein L6"/>
    <property type="match status" value="1"/>
</dbReference>
<dbReference type="EMBL" id="ADOT01000263">
    <property type="protein sequence ID" value="EGX45034.1"/>
    <property type="molecule type" value="Genomic_DNA"/>
</dbReference>
<comment type="caution">
    <text evidence="5">The sequence shown here is derived from an EMBL/GenBank/DDBJ whole genome shotgun (WGS) entry which is preliminary data.</text>
</comment>
<dbReference type="InterPro" id="IPR014722">
    <property type="entry name" value="Rib_uL2_dom2"/>
</dbReference>
<evidence type="ECO:0000256" key="1">
    <source>
        <dbReference type="ARBA" id="ARBA00010592"/>
    </source>
</evidence>
<dbReference type="HOGENOM" id="CLU_066767_2_0_1"/>
<dbReference type="OrthoDB" id="2436667at2759"/>
<keyword evidence="2 4" id="KW-0689">Ribosomal protein</keyword>
<name>G1XNW7_ARTOA</name>
<dbReference type="PROSITE" id="PS01170">
    <property type="entry name" value="RIBOSOMAL_L6E"/>
    <property type="match status" value="1"/>
</dbReference>
<dbReference type="InterPro" id="IPR049633">
    <property type="entry name" value="Ribosomal_eL6_CS"/>
</dbReference>
<organism evidence="5 6">
    <name type="scientific">Arthrobotrys oligospora (strain ATCC 24927 / CBS 115.81 / DSM 1491)</name>
    <name type="common">Nematode-trapping fungus</name>
    <name type="synonym">Didymozoophaga oligospora</name>
    <dbReference type="NCBI Taxonomy" id="756982"/>
    <lineage>
        <taxon>Eukaryota</taxon>
        <taxon>Fungi</taxon>
        <taxon>Dikarya</taxon>
        <taxon>Ascomycota</taxon>
        <taxon>Pezizomycotina</taxon>
        <taxon>Orbiliomycetes</taxon>
        <taxon>Orbiliales</taxon>
        <taxon>Orbiliaceae</taxon>
        <taxon>Orbilia</taxon>
        <taxon>Orbilia oligospora</taxon>
    </lineage>
</organism>
<dbReference type="InParanoid" id="G1XNW7"/>
<evidence type="ECO:0000313" key="5">
    <source>
        <dbReference type="EMBL" id="EGX45034.1"/>
    </source>
</evidence>
<dbReference type="FunCoup" id="G1XNW7">
    <property type="interactions" value="1123"/>
</dbReference>
<reference evidence="5 6" key="1">
    <citation type="journal article" date="2011" name="PLoS Pathog.">
        <title>Genomic and proteomic analyses of the fungus Arthrobotrys oligospora provide insights into nematode-trap formation.</title>
        <authorList>
            <person name="Yang J."/>
            <person name="Wang L."/>
            <person name="Ji X."/>
            <person name="Feng Y."/>
            <person name="Li X."/>
            <person name="Zou C."/>
            <person name="Xu J."/>
            <person name="Ren Y."/>
            <person name="Mi Q."/>
            <person name="Wu J."/>
            <person name="Liu S."/>
            <person name="Liu Y."/>
            <person name="Huang X."/>
            <person name="Wang H."/>
            <person name="Niu X."/>
            <person name="Li J."/>
            <person name="Liang L."/>
            <person name="Luo Y."/>
            <person name="Ji K."/>
            <person name="Zhou W."/>
            <person name="Yu Z."/>
            <person name="Li G."/>
            <person name="Liu Y."/>
            <person name="Li L."/>
            <person name="Qiao M."/>
            <person name="Feng L."/>
            <person name="Zhang K.-Q."/>
        </authorList>
    </citation>
    <scope>NUCLEOTIDE SEQUENCE [LARGE SCALE GENOMIC DNA]</scope>
    <source>
        <strain evidence="6">ATCC 24927 / CBS 115.81 / DSM 1491</strain>
    </source>
</reference>
<dbReference type="GO" id="GO:0030684">
    <property type="term" value="C:preribosome"/>
    <property type="evidence" value="ECO:0007669"/>
    <property type="project" value="EnsemblFungi"/>
</dbReference>
<dbReference type="STRING" id="756982.G1XNW7"/>
<dbReference type="Pfam" id="PF01159">
    <property type="entry name" value="Ribosomal_L6e"/>
    <property type="match status" value="1"/>
</dbReference>
<evidence type="ECO:0000256" key="3">
    <source>
        <dbReference type="ARBA" id="ARBA00023274"/>
    </source>
</evidence>
<dbReference type="RefSeq" id="XP_011126179.1">
    <property type="nucleotide sequence ID" value="XM_011127877.1"/>
</dbReference>
<gene>
    <name evidence="5" type="ORF">AOL_s00173g135</name>
</gene>
<dbReference type="Proteomes" id="UP000008784">
    <property type="component" value="Unassembled WGS sequence"/>
</dbReference>
<dbReference type="eggNOG" id="KOG1694">
    <property type="taxonomic scope" value="Eukaryota"/>
</dbReference>
<dbReference type="AlphaFoldDB" id="G1XNW7"/>
<dbReference type="GeneID" id="22897070"/>
<dbReference type="OMA" id="YWAREKT"/>
<keyword evidence="3 4" id="KW-0687">Ribonucleoprotein</keyword>
<dbReference type="CDD" id="cd13156">
    <property type="entry name" value="KOW_RPL6"/>
    <property type="match status" value="1"/>
</dbReference>
<dbReference type="InterPro" id="IPR008991">
    <property type="entry name" value="Translation_prot_SH3-like_sf"/>
</dbReference>